<evidence type="ECO:0000256" key="7">
    <source>
        <dbReference type="ARBA" id="ARBA00048478"/>
    </source>
</evidence>
<sequence length="224" mass="23944">MTSKNIVITIDGPAGAGKSSVARGVAKRLGLSYLDTGALYRAIAYTLDKAAIPPVEGESLSATLRDLSVALASGRVFVDGKDVTDLIRNPLVDSLASKYSALPSVRARLLDIQREQVLGGGLVADGRDMGTVVFPLAPLKIFLTASEEVRARRRFDELVSRGQVDVDFDSVLEDIKTRDRSDRERACSPLVEAPDSVVLDSSSLSVDQVVDRIVSLAEGARSDD</sequence>
<dbReference type="GO" id="GO:0006220">
    <property type="term" value="P:pyrimidine nucleotide metabolic process"/>
    <property type="evidence" value="ECO:0007669"/>
    <property type="project" value="UniProtKB-UniRule"/>
</dbReference>
<dbReference type="EC" id="2.7.4.25" evidence="8"/>
<reference evidence="11" key="1">
    <citation type="submission" date="2017-04" db="EMBL/GenBank/DDBJ databases">
        <authorList>
            <person name="Varghese N."/>
            <person name="Submissions S."/>
        </authorList>
    </citation>
    <scope>NUCLEOTIDE SEQUENCE [LARGE SCALE GENOMIC DNA]</scope>
    <source>
        <strain evidence="11">USBA 82</strain>
    </source>
</reference>
<dbReference type="HAMAP" id="MF_00238">
    <property type="entry name" value="Cytidyl_kinase_type1"/>
    <property type="match status" value="1"/>
</dbReference>
<dbReference type="Gene3D" id="3.40.50.300">
    <property type="entry name" value="P-loop containing nucleotide triphosphate hydrolases"/>
    <property type="match status" value="1"/>
</dbReference>
<dbReference type="STRING" id="561720.SAMN06275492_101267"/>
<dbReference type="InterPro" id="IPR003136">
    <property type="entry name" value="Cytidylate_kin"/>
</dbReference>
<dbReference type="InterPro" id="IPR027417">
    <property type="entry name" value="P-loop_NTPase"/>
</dbReference>
<evidence type="ECO:0000313" key="11">
    <source>
        <dbReference type="Proteomes" id="UP000193355"/>
    </source>
</evidence>
<keyword evidence="2 8" id="KW-0808">Transferase</keyword>
<keyword evidence="3 8" id="KW-0547">Nucleotide-binding</keyword>
<dbReference type="RefSeq" id="WP_085543626.1">
    <property type="nucleotide sequence ID" value="NZ_FXBB01000001.1"/>
</dbReference>
<dbReference type="GO" id="GO:0015949">
    <property type="term" value="P:nucleobase-containing small molecule interconversion"/>
    <property type="evidence" value="ECO:0007669"/>
    <property type="project" value="TreeGrafter"/>
</dbReference>
<comment type="similarity">
    <text evidence="1 8">Belongs to the cytidylate kinase family. Type 1 subfamily.</text>
</comment>
<evidence type="ECO:0000256" key="2">
    <source>
        <dbReference type="ARBA" id="ARBA00022679"/>
    </source>
</evidence>
<dbReference type="PANTHER" id="PTHR21299:SF2">
    <property type="entry name" value="CYTIDYLATE KINASE"/>
    <property type="match status" value="1"/>
</dbReference>
<dbReference type="EMBL" id="FXBB01000001">
    <property type="protein sequence ID" value="SMG11464.1"/>
    <property type="molecule type" value="Genomic_DNA"/>
</dbReference>
<evidence type="ECO:0000256" key="5">
    <source>
        <dbReference type="ARBA" id="ARBA00022840"/>
    </source>
</evidence>
<keyword evidence="5 8" id="KW-0067">ATP-binding</keyword>
<feature type="domain" description="Cytidylate kinase" evidence="9">
    <location>
        <begin position="8"/>
        <end position="217"/>
    </location>
</feature>
<keyword evidence="8" id="KW-0963">Cytoplasm</keyword>
<evidence type="ECO:0000256" key="4">
    <source>
        <dbReference type="ARBA" id="ARBA00022777"/>
    </source>
</evidence>
<comment type="catalytic activity">
    <reaction evidence="7 8">
        <text>CMP + ATP = CDP + ADP</text>
        <dbReference type="Rhea" id="RHEA:11600"/>
        <dbReference type="ChEBI" id="CHEBI:30616"/>
        <dbReference type="ChEBI" id="CHEBI:58069"/>
        <dbReference type="ChEBI" id="CHEBI:60377"/>
        <dbReference type="ChEBI" id="CHEBI:456216"/>
        <dbReference type="EC" id="2.7.4.25"/>
    </reaction>
</comment>
<evidence type="ECO:0000259" key="9">
    <source>
        <dbReference type="Pfam" id="PF02224"/>
    </source>
</evidence>
<comment type="subcellular location">
    <subcellularLocation>
        <location evidence="8">Cytoplasm</location>
    </subcellularLocation>
</comment>
<dbReference type="GO" id="GO:0005524">
    <property type="term" value="F:ATP binding"/>
    <property type="evidence" value="ECO:0007669"/>
    <property type="project" value="UniProtKB-UniRule"/>
</dbReference>
<dbReference type="Pfam" id="PF02224">
    <property type="entry name" value="Cytidylate_kin"/>
    <property type="match status" value="1"/>
</dbReference>
<dbReference type="SUPFAM" id="SSF52540">
    <property type="entry name" value="P-loop containing nucleoside triphosphate hydrolases"/>
    <property type="match status" value="1"/>
</dbReference>
<evidence type="ECO:0000256" key="6">
    <source>
        <dbReference type="ARBA" id="ARBA00047615"/>
    </source>
</evidence>
<accession>A0A1X7IBL3</accession>
<evidence type="ECO:0000256" key="8">
    <source>
        <dbReference type="HAMAP-Rule" id="MF_00238"/>
    </source>
</evidence>
<dbReference type="GO" id="GO:0036430">
    <property type="term" value="F:CMP kinase activity"/>
    <property type="evidence" value="ECO:0007669"/>
    <property type="project" value="RHEA"/>
</dbReference>
<dbReference type="OrthoDB" id="9807434at2"/>
<dbReference type="InterPro" id="IPR011994">
    <property type="entry name" value="Cytidylate_kinase_dom"/>
</dbReference>
<keyword evidence="11" id="KW-1185">Reference proteome</keyword>
<name>A0A1X7IBL3_9BACT</name>
<dbReference type="CDD" id="cd02020">
    <property type="entry name" value="CMPK"/>
    <property type="match status" value="1"/>
</dbReference>
<gene>
    <name evidence="8" type="primary">cmk</name>
    <name evidence="10" type="ORF">SAMN06275492_101267</name>
</gene>
<keyword evidence="4 8" id="KW-0418">Kinase</keyword>
<feature type="binding site" evidence="8">
    <location>
        <begin position="12"/>
        <end position="20"/>
    </location>
    <ligand>
        <name>ATP</name>
        <dbReference type="ChEBI" id="CHEBI:30616"/>
    </ligand>
</feature>
<dbReference type="GO" id="GO:0005829">
    <property type="term" value="C:cytosol"/>
    <property type="evidence" value="ECO:0007669"/>
    <property type="project" value="TreeGrafter"/>
</dbReference>
<dbReference type="PANTHER" id="PTHR21299">
    <property type="entry name" value="CYTIDYLATE KINASE/PANTOATE-BETA-ALANINE LIGASE"/>
    <property type="match status" value="1"/>
</dbReference>
<comment type="catalytic activity">
    <reaction evidence="6 8">
        <text>dCMP + ATP = dCDP + ADP</text>
        <dbReference type="Rhea" id="RHEA:25094"/>
        <dbReference type="ChEBI" id="CHEBI:30616"/>
        <dbReference type="ChEBI" id="CHEBI:57566"/>
        <dbReference type="ChEBI" id="CHEBI:58593"/>
        <dbReference type="ChEBI" id="CHEBI:456216"/>
        <dbReference type="EC" id="2.7.4.25"/>
    </reaction>
</comment>
<evidence type="ECO:0000313" key="10">
    <source>
        <dbReference type="EMBL" id="SMG11464.1"/>
    </source>
</evidence>
<dbReference type="Proteomes" id="UP000193355">
    <property type="component" value="Unassembled WGS sequence"/>
</dbReference>
<dbReference type="GO" id="GO:0036431">
    <property type="term" value="F:dCMP kinase activity"/>
    <property type="evidence" value="ECO:0007669"/>
    <property type="project" value="InterPro"/>
</dbReference>
<evidence type="ECO:0000256" key="3">
    <source>
        <dbReference type="ARBA" id="ARBA00022741"/>
    </source>
</evidence>
<dbReference type="NCBIfam" id="TIGR00017">
    <property type="entry name" value="cmk"/>
    <property type="match status" value="1"/>
</dbReference>
<protein>
    <recommendedName>
        <fullName evidence="8">Cytidylate kinase</fullName>
        <shortName evidence="8">CK</shortName>
        <ecNumber evidence="8">2.7.4.25</ecNumber>
    </recommendedName>
    <alternativeName>
        <fullName evidence="8">Cytidine monophosphate kinase</fullName>
        <shortName evidence="8">CMP kinase</shortName>
    </alternativeName>
</protein>
<dbReference type="AlphaFoldDB" id="A0A1X7IBL3"/>
<organism evidence="10 11">
    <name type="scientific">Dethiosulfovibrio salsuginis</name>
    <dbReference type="NCBI Taxonomy" id="561720"/>
    <lineage>
        <taxon>Bacteria</taxon>
        <taxon>Thermotogati</taxon>
        <taxon>Synergistota</taxon>
        <taxon>Synergistia</taxon>
        <taxon>Synergistales</taxon>
        <taxon>Dethiosulfovibrionaceae</taxon>
        <taxon>Dethiosulfovibrio</taxon>
    </lineage>
</organism>
<evidence type="ECO:0000256" key="1">
    <source>
        <dbReference type="ARBA" id="ARBA00009427"/>
    </source>
</evidence>
<proteinExistence type="inferred from homology"/>